<evidence type="ECO:0000256" key="3">
    <source>
        <dbReference type="ARBA" id="ARBA00023125"/>
    </source>
</evidence>
<dbReference type="AlphaFoldDB" id="A0A2S7IME5"/>
<sequence>MAQLTKAEEQLMELIWQQEKVFMKDLLELYPEPKPAVTTVATLLKRMQEKGFVDYTVYGNSREYYALVKKDDYFAKHVKGIIKSYFENSALKFASFFTKASDLSVDELEDLKRIVDEEITKKKK</sequence>
<dbReference type="Gene3D" id="1.10.10.10">
    <property type="entry name" value="Winged helix-like DNA-binding domain superfamily/Winged helix DNA-binding domain"/>
    <property type="match status" value="1"/>
</dbReference>
<dbReference type="Pfam" id="PF03965">
    <property type="entry name" value="Penicillinase_R"/>
    <property type="match status" value="1"/>
</dbReference>
<dbReference type="InterPro" id="IPR036390">
    <property type="entry name" value="WH_DNA-bd_sf"/>
</dbReference>
<keyword evidence="6" id="KW-1185">Reference proteome</keyword>
<evidence type="ECO:0000256" key="1">
    <source>
        <dbReference type="ARBA" id="ARBA00011046"/>
    </source>
</evidence>
<keyword evidence="4" id="KW-0804">Transcription</keyword>
<evidence type="ECO:0000256" key="4">
    <source>
        <dbReference type="ARBA" id="ARBA00023163"/>
    </source>
</evidence>
<accession>A0A2S7IME5</accession>
<dbReference type="InterPro" id="IPR036388">
    <property type="entry name" value="WH-like_DNA-bd_sf"/>
</dbReference>
<dbReference type="OrthoDB" id="1098508at2"/>
<dbReference type="RefSeq" id="WP_102201884.1">
    <property type="nucleotide sequence ID" value="NZ_PTRA01000001.1"/>
</dbReference>
<comment type="caution">
    <text evidence="5">The sequence shown here is derived from an EMBL/GenBank/DDBJ whole genome shotgun (WGS) entry which is preliminary data.</text>
</comment>
<dbReference type="PIRSF" id="PIRSF019455">
    <property type="entry name" value="CopR_AtkY"/>
    <property type="match status" value="1"/>
</dbReference>
<proteinExistence type="inferred from homology"/>
<dbReference type="EMBL" id="PTRA01000001">
    <property type="protein sequence ID" value="PQA58730.1"/>
    <property type="molecule type" value="Genomic_DNA"/>
</dbReference>
<name>A0A2S7IME5_9BACT</name>
<dbReference type="GO" id="GO:0045892">
    <property type="term" value="P:negative regulation of DNA-templated transcription"/>
    <property type="evidence" value="ECO:0007669"/>
    <property type="project" value="InterPro"/>
</dbReference>
<organism evidence="5 6">
    <name type="scientific">Siphonobacter curvatus</name>
    <dbReference type="NCBI Taxonomy" id="2094562"/>
    <lineage>
        <taxon>Bacteria</taxon>
        <taxon>Pseudomonadati</taxon>
        <taxon>Bacteroidota</taxon>
        <taxon>Cytophagia</taxon>
        <taxon>Cytophagales</taxon>
        <taxon>Cytophagaceae</taxon>
        <taxon>Siphonobacter</taxon>
    </lineage>
</organism>
<dbReference type="GO" id="GO:0003677">
    <property type="term" value="F:DNA binding"/>
    <property type="evidence" value="ECO:0007669"/>
    <property type="project" value="UniProtKB-KW"/>
</dbReference>
<dbReference type="InterPro" id="IPR005650">
    <property type="entry name" value="BlaI_family"/>
</dbReference>
<dbReference type="Gene3D" id="1.10.4040.10">
    <property type="entry name" value="Penicillinase repressor domain"/>
    <property type="match status" value="1"/>
</dbReference>
<evidence type="ECO:0000313" key="5">
    <source>
        <dbReference type="EMBL" id="PQA58730.1"/>
    </source>
</evidence>
<keyword evidence="2" id="KW-0805">Transcription regulation</keyword>
<evidence type="ECO:0000256" key="2">
    <source>
        <dbReference type="ARBA" id="ARBA00023015"/>
    </source>
</evidence>
<dbReference type="SUPFAM" id="SSF46785">
    <property type="entry name" value="Winged helix' DNA-binding domain"/>
    <property type="match status" value="1"/>
</dbReference>
<keyword evidence="3" id="KW-0238">DNA-binding</keyword>
<dbReference type="Proteomes" id="UP000239590">
    <property type="component" value="Unassembled WGS sequence"/>
</dbReference>
<reference evidence="6" key="1">
    <citation type="submission" date="2018-02" db="EMBL/GenBank/DDBJ databases">
        <title>Genome sequencing of Solimonas sp. HR-BB.</title>
        <authorList>
            <person name="Lee Y."/>
            <person name="Jeon C.O."/>
        </authorList>
    </citation>
    <scope>NUCLEOTIDE SEQUENCE [LARGE SCALE GENOMIC DNA]</scope>
    <source>
        <strain evidence="6">HR-U</strain>
    </source>
</reference>
<evidence type="ECO:0000313" key="6">
    <source>
        <dbReference type="Proteomes" id="UP000239590"/>
    </source>
</evidence>
<protein>
    <submittedName>
        <fullName evidence="5">BlaI/MecI/CopY family transcriptional regulator</fullName>
    </submittedName>
</protein>
<comment type="similarity">
    <text evidence="1">Belongs to the BlaI transcriptional regulatory family.</text>
</comment>
<gene>
    <name evidence="5" type="ORF">C5O19_03435</name>
</gene>